<dbReference type="InterPro" id="IPR036928">
    <property type="entry name" value="AS_sf"/>
</dbReference>
<dbReference type="NCBIfam" id="NF006631">
    <property type="entry name" value="PRK09201.1"/>
    <property type="match status" value="1"/>
</dbReference>
<sequence length="445" mass="47101">MNRALEIATDVRAGRRSAVDATRDSLAAIARENAAINAFHHVFHDEAFERAAHIDRLVAQGIDPGPLAGVPFAAKSLFDIEGHATIAGSRARLDAPKAQRDADAVARLRQAGAVLVGTTHMDELACGATGENPHFGSVRNPRDIDRMSGGSSSGSAAAVAAGCVPLALGSDTNGSIRAPAALCGVWGVKPTFGRLSRRGALPYADSLDCIGGFASSVDDLAALYAILDGHTTRERRDALKVAVLGGFFQTYASQEAWDVALQSAASIGPCEIIVMPEDDMQRVRGAATIVSNVEVAAAHANLLDASDETVSPRLRTRLLAGALSSASWYARALRYQQRFRARMSRLFADFDVLIAPCTPFEAPRFCDATIMVGTHALEPAKHLGMLTQPVSFAGLPVITAPIMREGRMPLGVQIIGAANDEAACFTAARRIEQSFTNTQRVSTET</sequence>
<dbReference type="InterPro" id="IPR000120">
    <property type="entry name" value="Amidase"/>
</dbReference>
<dbReference type="NCBIfam" id="TIGR02715">
    <property type="entry name" value="amido_AtzE"/>
    <property type="match status" value="1"/>
</dbReference>
<dbReference type="PANTHER" id="PTHR11895">
    <property type="entry name" value="TRANSAMIDASE"/>
    <property type="match status" value="1"/>
</dbReference>
<dbReference type="AlphaFoldDB" id="A0A157Z7T2"/>
<proteinExistence type="predicted"/>
<dbReference type="Gene3D" id="3.90.1300.10">
    <property type="entry name" value="Amidase signature (AS) domain"/>
    <property type="match status" value="1"/>
</dbReference>
<evidence type="ECO:0000259" key="1">
    <source>
        <dbReference type="Pfam" id="PF01425"/>
    </source>
</evidence>
<protein>
    <submittedName>
        <fullName evidence="2">Amidase</fullName>
    </submittedName>
</protein>
<dbReference type="RefSeq" id="WP_061172879.1">
    <property type="nucleotide sequence ID" value="NZ_FCOE02000001.1"/>
</dbReference>
<evidence type="ECO:0000313" key="2">
    <source>
        <dbReference type="EMBL" id="SAK41027.1"/>
    </source>
</evidence>
<name>A0A157Z7T2_9BURK</name>
<dbReference type="InterPro" id="IPR014087">
    <property type="entry name" value="Carboxybiuret_hydro_AtzE"/>
</dbReference>
<dbReference type="OrthoDB" id="8872210at2"/>
<dbReference type="GO" id="GO:0003824">
    <property type="term" value="F:catalytic activity"/>
    <property type="evidence" value="ECO:0007669"/>
    <property type="project" value="InterPro"/>
</dbReference>
<gene>
    <name evidence="2" type="ORF">AWB80_00325</name>
</gene>
<reference evidence="2" key="1">
    <citation type="submission" date="2016-01" db="EMBL/GenBank/DDBJ databases">
        <authorList>
            <person name="Peeters C."/>
        </authorList>
    </citation>
    <scope>NUCLEOTIDE SEQUENCE [LARGE SCALE GENOMIC DNA]</scope>
    <source>
        <strain evidence="2">LMG 29323</strain>
    </source>
</reference>
<dbReference type="Proteomes" id="UP000054911">
    <property type="component" value="Unassembled WGS sequence"/>
</dbReference>
<evidence type="ECO:0000313" key="3">
    <source>
        <dbReference type="Proteomes" id="UP000054911"/>
    </source>
</evidence>
<comment type="caution">
    <text evidence="2">The sequence shown here is derived from an EMBL/GenBank/DDBJ whole genome shotgun (WGS) entry which is preliminary data.</text>
</comment>
<keyword evidence="3" id="KW-1185">Reference proteome</keyword>
<dbReference type="InterPro" id="IPR023631">
    <property type="entry name" value="Amidase_dom"/>
</dbReference>
<accession>A0A157Z7T2</accession>
<dbReference type="STRING" id="1777141.AWB80_00325"/>
<feature type="domain" description="Amidase" evidence="1">
    <location>
        <begin position="21"/>
        <end position="424"/>
    </location>
</feature>
<dbReference type="SUPFAM" id="SSF75304">
    <property type="entry name" value="Amidase signature (AS) enzymes"/>
    <property type="match status" value="1"/>
</dbReference>
<dbReference type="PANTHER" id="PTHR11895:SF172">
    <property type="entry name" value="GLUTAMYL-TRNA(GLN) AMIDOTRANSFERASE"/>
    <property type="match status" value="1"/>
</dbReference>
<dbReference type="Pfam" id="PF01425">
    <property type="entry name" value="Amidase"/>
    <property type="match status" value="1"/>
</dbReference>
<dbReference type="EMBL" id="FCOE02000001">
    <property type="protein sequence ID" value="SAK41027.1"/>
    <property type="molecule type" value="Genomic_DNA"/>
</dbReference>
<organism evidence="2 3">
    <name type="scientific">Caballeronia pedi</name>
    <dbReference type="NCBI Taxonomy" id="1777141"/>
    <lineage>
        <taxon>Bacteria</taxon>
        <taxon>Pseudomonadati</taxon>
        <taxon>Pseudomonadota</taxon>
        <taxon>Betaproteobacteria</taxon>
        <taxon>Burkholderiales</taxon>
        <taxon>Burkholderiaceae</taxon>
        <taxon>Caballeronia</taxon>
    </lineage>
</organism>